<comment type="subcellular location">
    <subcellularLocation>
        <location evidence="1 6">Membrane</location>
        <topology evidence="1 6">Multi-pass membrane protein</topology>
    </subcellularLocation>
</comment>
<dbReference type="eggNOG" id="KOG1726">
    <property type="taxonomic scope" value="Eukaryota"/>
</dbReference>
<keyword evidence="10" id="KW-1185">Reference proteome</keyword>
<feature type="coiled-coil region" evidence="7">
    <location>
        <begin position="113"/>
        <end position="140"/>
    </location>
</feature>
<dbReference type="InterPro" id="IPR004345">
    <property type="entry name" value="TB2_DP1_HVA22"/>
</dbReference>
<keyword evidence="4 8" id="KW-1133">Transmembrane helix</keyword>
<accession>A2G2R8</accession>
<comment type="similarity">
    <text evidence="2 6">Belongs to the DP1 family.</text>
</comment>
<reference evidence="9" key="2">
    <citation type="journal article" date="2007" name="Science">
        <title>Draft genome sequence of the sexually transmitted pathogen Trichomonas vaginalis.</title>
        <authorList>
            <person name="Carlton J.M."/>
            <person name="Hirt R.P."/>
            <person name="Silva J.C."/>
            <person name="Delcher A.L."/>
            <person name="Schatz M."/>
            <person name="Zhao Q."/>
            <person name="Wortman J.R."/>
            <person name="Bidwell S.L."/>
            <person name="Alsmark U.C.M."/>
            <person name="Besteiro S."/>
            <person name="Sicheritz-Ponten T."/>
            <person name="Noel C.J."/>
            <person name="Dacks J.B."/>
            <person name="Foster P.G."/>
            <person name="Simillion C."/>
            <person name="Van de Peer Y."/>
            <person name="Miranda-Saavedra D."/>
            <person name="Barton G.J."/>
            <person name="Westrop G.D."/>
            <person name="Mueller S."/>
            <person name="Dessi D."/>
            <person name="Fiori P.L."/>
            <person name="Ren Q."/>
            <person name="Paulsen I."/>
            <person name="Zhang H."/>
            <person name="Bastida-Corcuera F.D."/>
            <person name="Simoes-Barbosa A."/>
            <person name="Brown M.T."/>
            <person name="Hayes R.D."/>
            <person name="Mukherjee M."/>
            <person name="Okumura C.Y."/>
            <person name="Schneider R."/>
            <person name="Smith A.J."/>
            <person name="Vanacova S."/>
            <person name="Villalvazo M."/>
            <person name="Haas B.J."/>
            <person name="Pertea M."/>
            <person name="Feldblyum T.V."/>
            <person name="Utterback T.R."/>
            <person name="Shu C.L."/>
            <person name="Osoegawa K."/>
            <person name="de Jong P.J."/>
            <person name="Hrdy I."/>
            <person name="Horvathova L."/>
            <person name="Zubacova Z."/>
            <person name="Dolezal P."/>
            <person name="Malik S.B."/>
            <person name="Logsdon J.M. Jr."/>
            <person name="Henze K."/>
            <person name="Gupta A."/>
            <person name="Wang C.C."/>
            <person name="Dunne R.L."/>
            <person name="Upcroft J.A."/>
            <person name="Upcroft P."/>
            <person name="White O."/>
            <person name="Salzberg S.L."/>
            <person name="Tang P."/>
            <person name="Chiu C.-H."/>
            <person name="Lee Y.-S."/>
            <person name="Embley T.M."/>
            <person name="Coombs G.H."/>
            <person name="Mottram J.C."/>
            <person name="Tachezy J."/>
            <person name="Fraser-Liggett C.M."/>
            <person name="Johnson P.J."/>
        </authorList>
    </citation>
    <scope>NUCLEOTIDE SEQUENCE [LARGE SCALE GENOMIC DNA]</scope>
    <source>
        <strain evidence="9">G3</strain>
    </source>
</reference>
<sequence>MEYLRLAFEYFSHLTIVLVKVAYPAYASFKAIKTPDGADDTTWLIYWTVMAICSFIEIYIIPFIAFVPFFMLVRVGFYIWLQLPVCNGSIYIFKKFLLPFMSKHSKFFEDVTIENKDDLLDTVRRIKEKLRNDYNEIRASLD</sequence>
<gene>
    <name evidence="9" type="ORF">TVAG_232140</name>
</gene>
<dbReference type="SMR" id="A2G2R8"/>
<feature type="transmembrane region" description="Helical" evidence="8">
    <location>
        <begin position="44"/>
        <end position="71"/>
    </location>
</feature>
<evidence type="ECO:0000313" key="10">
    <source>
        <dbReference type="Proteomes" id="UP000001542"/>
    </source>
</evidence>
<keyword evidence="3 8" id="KW-0812">Transmembrane</keyword>
<dbReference type="EMBL" id="DS114297">
    <property type="protein sequence ID" value="EAX88546.1"/>
    <property type="molecule type" value="Genomic_DNA"/>
</dbReference>
<dbReference type="FunCoup" id="A2G2R8">
    <property type="interactions" value="104"/>
</dbReference>
<dbReference type="AlphaFoldDB" id="A2G2R8"/>
<protein>
    <submittedName>
        <fullName evidence="9">TB2/DP1, HVA22 family protein</fullName>
    </submittedName>
</protein>
<dbReference type="PANTHER" id="PTHR12300:SF161">
    <property type="entry name" value="RECEPTOR EXPRESSION-ENHANCING PROTEIN"/>
    <property type="match status" value="1"/>
</dbReference>
<dbReference type="VEuPathDB" id="TrichDB:TVAG_232140"/>
<name>A2G2R8_TRIV3</name>
<dbReference type="RefSeq" id="XP_001301476.1">
    <property type="nucleotide sequence ID" value="XM_001301475.1"/>
</dbReference>
<keyword evidence="7" id="KW-0175">Coiled coil</keyword>
<dbReference type="Pfam" id="PF03134">
    <property type="entry name" value="TB2_DP1_HVA22"/>
    <property type="match status" value="1"/>
</dbReference>
<dbReference type="VEuPathDB" id="TrichDB:TVAGG3_0567730"/>
<organism evidence="9 10">
    <name type="scientific">Trichomonas vaginalis (strain ATCC PRA-98 / G3)</name>
    <dbReference type="NCBI Taxonomy" id="412133"/>
    <lineage>
        <taxon>Eukaryota</taxon>
        <taxon>Metamonada</taxon>
        <taxon>Parabasalia</taxon>
        <taxon>Trichomonadida</taxon>
        <taxon>Trichomonadidae</taxon>
        <taxon>Trichomonas</taxon>
    </lineage>
</organism>
<evidence type="ECO:0000256" key="2">
    <source>
        <dbReference type="ARBA" id="ARBA00008573"/>
    </source>
</evidence>
<dbReference type="KEGG" id="tva:4746207"/>
<evidence type="ECO:0000313" key="9">
    <source>
        <dbReference type="EMBL" id="EAX88546.1"/>
    </source>
</evidence>
<dbReference type="GO" id="GO:0016020">
    <property type="term" value="C:membrane"/>
    <property type="evidence" value="ECO:0007669"/>
    <property type="project" value="UniProtKB-SubCell"/>
</dbReference>
<dbReference type="Proteomes" id="UP000001542">
    <property type="component" value="Unassembled WGS sequence"/>
</dbReference>
<feature type="transmembrane region" description="Helical" evidence="8">
    <location>
        <begin position="77"/>
        <end position="97"/>
    </location>
</feature>
<proteinExistence type="inferred from homology"/>
<dbReference type="PANTHER" id="PTHR12300">
    <property type="entry name" value="HVA22-LIKE PROTEINS"/>
    <property type="match status" value="1"/>
</dbReference>
<dbReference type="OMA" id="KEWARNW"/>
<evidence type="ECO:0000256" key="6">
    <source>
        <dbReference type="RuleBase" id="RU362006"/>
    </source>
</evidence>
<feature type="transmembrane region" description="Helical" evidence="8">
    <location>
        <begin position="6"/>
        <end position="23"/>
    </location>
</feature>
<evidence type="ECO:0000256" key="4">
    <source>
        <dbReference type="ARBA" id="ARBA00022989"/>
    </source>
</evidence>
<dbReference type="InParanoid" id="A2G2R8"/>
<evidence type="ECO:0000256" key="5">
    <source>
        <dbReference type="ARBA" id="ARBA00023136"/>
    </source>
</evidence>
<evidence type="ECO:0000256" key="7">
    <source>
        <dbReference type="SAM" id="Coils"/>
    </source>
</evidence>
<evidence type="ECO:0000256" key="3">
    <source>
        <dbReference type="ARBA" id="ARBA00022692"/>
    </source>
</evidence>
<evidence type="ECO:0000256" key="8">
    <source>
        <dbReference type="SAM" id="Phobius"/>
    </source>
</evidence>
<keyword evidence="5 8" id="KW-0472">Membrane</keyword>
<dbReference type="STRING" id="5722.A2G2R8"/>
<evidence type="ECO:0000256" key="1">
    <source>
        <dbReference type="ARBA" id="ARBA00004141"/>
    </source>
</evidence>
<reference evidence="9" key="1">
    <citation type="submission" date="2006-10" db="EMBL/GenBank/DDBJ databases">
        <authorList>
            <person name="Amadeo P."/>
            <person name="Zhao Q."/>
            <person name="Wortman J."/>
            <person name="Fraser-Liggett C."/>
            <person name="Carlton J."/>
        </authorList>
    </citation>
    <scope>NUCLEOTIDE SEQUENCE</scope>
    <source>
        <strain evidence="9">G3</strain>
    </source>
</reference>
<dbReference type="OrthoDB" id="10009287at2759"/>